<evidence type="ECO:0000256" key="6">
    <source>
        <dbReference type="ARBA" id="ARBA00022490"/>
    </source>
</evidence>
<dbReference type="Pfam" id="PF10483">
    <property type="entry name" value="Elong_Iki1"/>
    <property type="match status" value="1"/>
</dbReference>
<sequence length="346" mass="37808">MSLLSSIISNPTGFKPHQPLIILQSSSAQTCYPILRNLISNFRPTTQTLLFCFLHPPSNLTNVDETPNIITFDFTGRIPGYDDLWCGPQDEILARVNSVPPGSLNVIIDSVDTLASDLGSAPKAYKFIRTLLGLVTTRSESSILAFHIQPSPLLELLTQNSLSPTLMHLTAHPPAIITHIASAYFTHPPPAGPAEKFWSVFIPFSERTHESERLVYGPEGNGTSAGAWVSKGTREFVVEILIRGGSKRGVERSVEGWKGDVPCDLQALDSLASIWTRRNAEEARPDPTQNVSFNLNLTPSQEKSRAQVPLPYAHEGNPATTAGAILYDPDSADDIDDDDPDEDLDI</sequence>
<dbReference type="GO" id="GO:0005634">
    <property type="term" value="C:nucleus"/>
    <property type="evidence" value="ECO:0007669"/>
    <property type="project" value="UniProtKB-SubCell"/>
</dbReference>
<dbReference type="AlphaFoldDB" id="A0A0D0BBB1"/>
<organism evidence="10 11">
    <name type="scientific">Suillus luteus UH-Slu-Lm8-n1</name>
    <dbReference type="NCBI Taxonomy" id="930992"/>
    <lineage>
        <taxon>Eukaryota</taxon>
        <taxon>Fungi</taxon>
        <taxon>Dikarya</taxon>
        <taxon>Basidiomycota</taxon>
        <taxon>Agaricomycotina</taxon>
        <taxon>Agaricomycetes</taxon>
        <taxon>Agaricomycetidae</taxon>
        <taxon>Boletales</taxon>
        <taxon>Suillineae</taxon>
        <taxon>Suillaceae</taxon>
        <taxon>Suillus</taxon>
    </lineage>
</organism>
<dbReference type="GO" id="GO:0033588">
    <property type="term" value="C:elongator holoenzyme complex"/>
    <property type="evidence" value="ECO:0007669"/>
    <property type="project" value="InterPro"/>
</dbReference>
<dbReference type="PANTHER" id="PTHR15641">
    <property type="entry name" value="ELONGATOR COMPLEX PROTEIN 5"/>
    <property type="match status" value="1"/>
</dbReference>
<keyword evidence="6" id="KW-0963">Cytoplasm</keyword>
<comment type="pathway">
    <text evidence="3">tRNA modification; 5-methoxycarbonylmethyl-2-thiouridine-tRNA biosynthesis.</text>
</comment>
<name>A0A0D0BBB1_9AGAM</name>
<reference evidence="10 11" key="1">
    <citation type="submission" date="2014-04" db="EMBL/GenBank/DDBJ databases">
        <authorList>
            <consortium name="DOE Joint Genome Institute"/>
            <person name="Kuo A."/>
            <person name="Ruytinx J."/>
            <person name="Rineau F."/>
            <person name="Colpaert J."/>
            <person name="Kohler A."/>
            <person name="Nagy L.G."/>
            <person name="Floudas D."/>
            <person name="Copeland A."/>
            <person name="Barry K.W."/>
            <person name="Cichocki N."/>
            <person name="Veneault-Fourrey C."/>
            <person name="LaButti K."/>
            <person name="Lindquist E.A."/>
            <person name="Lipzen A."/>
            <person name="Lundell T."/>
            <person name="Morin E."/>
            <person name="Murat C."/>
            <person name="Sun H."/>
            <person name="Tunlid A."/>
            <person name="Henrissat B."/>
            <person name="Grigoriev I.V."/>
            <person name="Hibbett D.S."/>
            <person name="Martin F."/>
            <person name="Nordberg H.P."/>
            <person name="Cantor M.N."/>
            <person name="Hua S.X."/>
        </authorList>
    </citation>
    <scope>NUCLEOTIDE SEQUENCE [LARGE SCALE GENOMIC DNA]</scope>
    <source>
        <strain evidence="10 11">UH-Slu-Lm8-n1</strain>
    </source>
</reference>
<comment type="subcellular location">
    <subcellularLocation>
        <location evidence="2">Cytoplasm</location>
    </subcellularLocation>
    <subcellularLocation>
        <location evidence="1">Nucleus</location>
    </subcellularLocation>
</comment>
<proteinExistence type="inferred from homology"/>
<feature type="compositionally biased region" description="Acidic residues" evidence="9">
    <location>
        <begin position="330"/>
        <end position="346"/>
    </location>
</feature>
<dbReference type="Gene3D" id="3.40.50.300">
    <property type="entry name" value="P-loop containing nucleotide triphosphate hydrolases"/>
    <property type="match status" value="1"/>
</dbReference>
<comment type="similarity">
    <text evidence="4">Belongs to the ELP5 family.</text>
</comment>
<dbReference type="EMBL" id="KN835210">
    <property type="protein sequence ID" value="KIK43547.1"/>
    <property type="molecule type" value="Genomic_DNA"/>
</dbReference>
<evidence type="ECO:0000256" key="8">
    <source>
        <dbReference type="ARBA" id="ARBA00023242"/>
    </source>
</evidence>
<dbReference type="PANTHER" id="PTHR15641:SF1">
    <property type="entry name" value="ELONGATOR COMPLEX PROTEIN 5"/>
    <property type="match status" value="1"/>
</dbReference>
<evidence type="ECO:0000313" key="11">
    <source>
        <dbReference type="Proteomes" id="UP000054485"/>
    </source>
</evidence>
<evidence type="ECO:0000256" key="5">
    <source>
        <dbReference type="ARBA" id="ARBA00020264"/>
    </source>
</evidence>
<evidence type="ECO:0000313" key="10">
    <source>
        <dbReference type="EMBL" id="KIK43547.1"/>
    </source>
</evidence>
<dbReference type="STRING" id="930992.A0A0D0BBB1"/>
<evidence type="ECO:0000256" key="1">
    <source>
        <dbReference type="ARBA" id="ARBA00004123"/>
    </source>
</evidence>
<dbReference type="HOGENOM" id="CLU_069162_0_0_1"/>
<dbReference type="UniPathway" id="UPA00988"/>
<dbReference type="OrthoDB" id="166907at2759"/>
<evidence type="ECO:0000256" key="7">
    <source>
        <dbReference type="ARBA" id="ARBA00022694"/>
    </source>
</evidence>
<evidence type="ECO:0000256" key="3">
    <source>
        <dbReference type="ARBA" id="ARBA00005043"/>
    </source>
</evidence>
<feature type="region of interest" description="Disordered" evidence="9">
    <location>
        <begin position="300"/>
        <end position="346"/>
    </location>
</feature>
<dbReference type="GO" id="GO:0002098">
    <property type="term" value="P:tRNA wobble uridine modification"/>
    <property type="evidence" value="ECO:0007669"/>
    <property type="project" value="InterPro"/>
</dbReference>
<reference evidence="11" key="2">
    <citation type="submission" date="2015-01" db="EMBL/GenBank/DDBJ databases">
        <title>Evolutionary Origins and Diversification of the Mycorrhizal Mutualists.</title>
        <authorList>
            <consortium name="DOE Joint Genome Institute"/>
            <consortium name="Mycorrhizal Genomics Consortium"/>
            <person name="Kohler A."/>
            <person name="Kuo A."/>
            <person name="Nagy L.G."/>
            <person name="Floudas D."/>
            <person name="Copeland A."/>
            <person name="Barry K.W."/>
            <person name="Cichocki N."/>
            <person name="Veneault-Fourrey C."/>
            <person name="LaButti K."/>
            <person name="Lindquist E.A."/>
            <person name="Lipzen A."/>
            <person name="Lundell T."/>
            <person name="Morin E."/>
            <person name="Murat C."/>
            <person name="Riley R."/>
            <person name="Ohm R."/>
            <person name="Sun H."/>
            <person name="Tunlid A."/>
            <person name="Henrissat B."/>
            <person name="Grigoriev I.V."/>
            <person name="Hibbett D.S."/>
            <person name="Martin F."/>
        </authorList>
    </citation>
    <scope>NUCLEOTIDE SEQUENCE [LARGE SCALE GENOMIC DNA]</scope>
    <source>
        <strain evidence="11">UH-Slu-Lm8-n1</strain>
    </source>
</reference>
<dbReference type="InterPro" id="IPR019519">
    <property type="entry name" value="Elp5"/>
</dbReference>
<gene>
    <name evidence="10" type="ORF">CY34DRAFT_699952</name>
</gene>
<dbReference type="GO" id="GO:0000049">
    <property type="term" value="F:tRNA binding"/>
    <property type="evidence" value="ECO:0007669"/>
    <property type="project" value="TreeGrafter"/>
</dbReference>
<accession>A0A0D0BBB1</accession>
<keyword evidence="11" id="KW-1185">Reference proteome</keyword>
<evidence type="ECO:0000256" key="2">
    <source>
        <dbReference type="ARBA" id="ARBA00004496"/>
    </source>
</evidence>
<dbReference type="InParanoid" id="A0A0D0BBB1"/>
<evidence type="ECO:0000256" key="9">
    <source>
        <dbReference type="SAM" id="MobiDB-lite"/>
    </source>
</evidence>
<dbReference type="InterPro" id="IPR027417">
    <property type="entry name" value="P-loop_NTPase"/>
</dbReference>
<protein>
    <recommendedName>
        <fullName evidence="5">Elongator complex protein 5</fullName>
    </recommendedName>
</protein>
<keyword evidence="7" id="KW-0819">tRNA processing</keyword>
<dbReference type="Proteomes" id="UP000054485">
    <property type="component" value="Unassembled WGS sequence"/>
</dbReference>
<dbReference type="GO" id="GO:0005829">
    <property type="term" value="C:cytosol"/>
    <property type="evidence" value="ECO:0007669"/>
    <property type="project" value="TreeGrafter"/>
</dbReference>
<keyword evidence="8" id="KW-0539">Nucleus</keyword>
<evidence type="ECO:0000256" key="4">
    <source>
        <dbReference type="ARBA" id="ARBA00009567"/>
    </source>
</evidence>